<accession>A0ABP9GIV8</accession>
<feature type="compositionally biased region" description="Low complexity" evidence="1">
    <location>
        <begin position="71"/>
        <end position="85"/>
    </location>
</feature>
<keyword evidence="3" id="KW-1185">Reference proteome</keyword>
<dbReference type="EMBL" id="BAABIK010000006">
    <property type="protein sequence ID" value="GAA4935054.1"/>
    <property type="molecule type" value="Genomic_DNA"/>
</dbReference>
<evidence type="ECO:0000256" key="1">
    <source>
        <dbReference type="SAM" id="MobiDB-lite"/>
    </source>
</evidence>
<sequence length="210" mass="21361">MGAALARTARTRHAAPAGLRGRSAKRRPAVWFGEAAQTSWAATDPGLVDAPDTDALLPALWVGTTAPGRPASAGTAGADGSALGAPSRGRRSRTRTYAGASTDTAPSGPPSAAQRRETPLLRSRGSAPYGSGGGRRARADPSAPPHPAVGTIALSGSAGTPSKPPRAATGRRVRMPVGRPGGGASRRRFLATAERTPRATPKTIRKPSER</sequence>
<protein>
    <submittedName>
        <fullName evidence="2">Uncharacterized protein</fullName>
    </submittedName>
</protein>
<name>A0ABP9GIV8_9ACTN</name>
<feature type="region of interest" description="Disordered" evidence="1">
    <location>
        <begin position="1"/>
        <end position="28"/>
    </location>
</feature>
<evidence type="ECO:0000313" key="3">
    <source>
        <dbReference type="Proteomes" id="UP001499993"/>
    </source>
</evidence>
<proteinExistence type="predicted"/>
<dbReference type="Proteomes" id="UP001499993">
    <property type="component" value="Unassembled WGS sequence"/>
</dbReference>
<reference evidence="3" key="1">
    <citation type="journal article" date="2019" name="Int. J. Syst. Evol. Microbiol.">
        <title>The Global Catalogue of Microorganisms (GCM) 10K type strain sequencing project: providing services to taxonomists for standard genome sequencing and annotation.</title>
        <authorList>
            <consortium name="The Broad Institute Genomics Platform"/>
            <consortium name="The Broad Institute Genome Sequencing Center for Infectious Disease"/>
            <person name="Wu L."/>
            <person name="Ma J."/>
        </authorList>
    </citation>
    <scope>NUCLEOTIDE SEQUENCE [LARGE SCALE GENOMIC DNA]</scope>
    <source>
        <strain evidence="3">JCM 18123</strain>
    </source>
</reference>
<organism evidence="2 3">
    <name type="scientific">Streptomonospora halophila</name>
    <dbReference type="NCBI Taxonomy" id="427369"/>
    <lineage>
        <taxon>Bacteria</taxon>
        <taxon>Bacillati</taxon>
        <taxon>Actinomycetota</taxon>
        <taxon>Actinomycetes</taxon>
        <taxon>Streptosporangiales</taxon>
        <taxon>Nocardiopsidaceae</taxon>
        <taxon>Streptomonospora</taxon>
    </lineage>
</organism>
<gene>
    <name evidence="2" type="ORF">GCM10023224_14660</name>
</gene>
<comment type="caution">
    <text evidence="2">The sequence shown here is derived from an EMBL/GenBank/DDBJ whole genome shotgun (WGS) entry which is preliminary data.</text>
</comment>
<feature type="region of interest" description="Disordered" evidence="1">
    <location>
        <begin position="67"/>
        <end position="210"/>
    </location>
</feature>
<evidence type="ECO:0000313" key="2">
    <source>
        <dbReference type="EMBL" id="GAA4935054.1"/>
    </source>
</evidence>